<dbReference type="PROSITE" id="PS00211">
    <property type="entry name" value="ABC_TRANSPORTER_1"/>
    <property type="match status" value="1"/>
</dbReference>
<evidence type="ECO:0000256" key="7">
    <source>
        <dbReference type="ARBA" id="ARBA00022967"/>
    </source>
</evidence>
<dbReference type="Pfam" id="PF00005">
    <property type="entry name" value="ABC_tran"/>
    <property type="match status" value="1"/>
</dbReference>
<evidence type="ECO:0000259" key="9">
    <source>
        <dbReference type="PROSITE" id="PS50893"/>
    </source>
</evidence>
<dbReference type="InterPro" id="IPR050093">
    <property type="entry name" value="ABC_SmlMolc_Importer"/>
</dbReference>
<dbReference type="PANTHER" id="PTHR42781:SF1">
    <property type="entry name" value="THIAMINE IMPORT ATP-BINDING PROTEIN THIQ"/>
    <property type="match status" value="1"/>
</dbReference>
<accession>A0A916RK83</accession>
<dbReference type="SUPFAM" id="SSF52540">
    <property type="entry name" value="P-loop containing nucleoside triphosphate hydrolases"/>
    <property type="match status" value="1"/>
</dbReference>
<sequence>MLHPDNGSPPKSAGLALEKISFAYPNGPQLAFDLKVEAGDIVSVMGPSGSGKSTLLNLVAGFEQPLSGKILVDGKDVTGLPPHQRGVSMIFQENNLFPHLTVEQNVGLGRSPSLKLSPKDRKAVASAIERTGLRGKADRLPSALSGGERQRAALARVLVQQNPILMLDEPLASLGPALKDEMLDLIKELHQSQGMTILMVTHDPQDALRLARTLVFLEKGHIVATGTTQELLREGAPSALTDYLGGRGV</sequence>
<dbReference type="PROSITE" id="PS50893">
    <property type="entry name" value="ABC_TRANSPORTER_2"/>
    <property type="match status" value="1"/>
</dbReference>
<keyword evidence="11" id="KW-1185">Reference proteome</keyword>
<reference evidence="10" key="2">
    <citation type="submission" date="2020-09" db="EMBL/GenBank/DDBJ databases">
        <authorList>
            <person name="Sun Q."/>
            <person name="Zhou Y."/>
        </authorList>
    </citation>
    <scope>NUCLEOTIDE SEQUENCE</scope>
    <source>
        <strain evidence="10">CGMCC 1.15320</strain>
    </source>
</reference>
<proteinExistence type="inferred from homology"/>
<comment type="similarity">
    <text evidence="1">Belongs to the ABC transporter superfamily.</text>
</comment>
<dbReference type="AlphaFoldDB" id="A0A916RK83"/>
<dbReference type="InterPro" id="IPR003593">
    <property type="entry name" value="AAA+_ATPase"/>
</dbReference>
<keyword evidence="4" id="KW-0997">Cell inner membrane</keyword>
<dbReference type="NCBIfam" id="TIGR01277">
    <property type="entry name" value="thiQ"/>
    <property type="match status" value="1"/>
</dbReference>
<evidence type="ECO:0000256" key="8">
    <source>
        <dbReference type="ARBA" id="ARBA00023136"/>
    </source>
</evidence>
<evidence type="ECO:0000256" key="6">
    <source>
        <dbReference type="ARBA" id="ARBA00022840"/>
    </source>
</evidence>
<evidence type="ECO:0000256" key="5">
    <source>
        <dbReference type="ARBA" id="ARBA00022741"/>
    </source>
</evidence>
<dbReference type="GO" id="GO:0016887">
    <property type="term" value="F:ATP hydrolysis activity"/>
    <property type="evidence" value="ECO:0007669"/>
    <property type="project" value="InterPro"/>
</dbReference>
<keyword evidence="2" id="KW-0813">Transport</keyword>
<name>A0A916RK83_9HYPH</name>
<keyword evidence="6 10" id="KW-0067">ATP-binding</keyword>
<gene>
    <name evidence="10" type="primary">thiQ</name>
    <name evidence="10" type="ORF">GCM10011385_07900</name>
</gene>
<dbReference type="InterPro" id="IPR005968">
    <property type="entry name" value="Thiamine_ABC_ThiQ"/>
</dbReference>
<organism evidence="10 11">
    <name type="scientific">Nitratireductor aestuarii</name>
    <dbReference type="NCBI Taxonomy" id="1735103"/>
    <lineage>
        <taxon>Bacteria</taxon>
        <taxon>Pseudomonadati</taxon>
        <taxon>Pseudomonadota</taxon>
        <taxon>Alphaproteobacteria</taxon>
        <taxon>Hyphomicrobiales</taxon>
        <taxon>Phyllobacteriaceae</taxon>
        <taxon>Nitratireductor</taxon>
    </lineage>
</organism>
<feature type="domain" description="ABC transporter" evidence="9">
    <location>
        <begin position="15"/>
        <end position="244"/>
    </location>
</feature>
<dbReference type="InterPro" id="IPR017871">
    <property type="entry name" value="ABC_transporter-like_CS"/>
</dbReference>
<keyword evidence="5" id="KW-0547">Nucleotide-binding</keyword>
<comment type="caution">
    <text evidence="10">The sequence shown here is derived from an EMBL/GenBank/DDBJ whole genome shotgun (WGS) entry which is preliminary data.</text>
</comment>
<protein>
    <submittedName>
        <fullName evidence="10">Thiamine import ATP-binding protein ThiQ</fullName>
    </submittedName>
</protein>
<keyword evidence="8" id="KW-0472">Membrane</keyword>
<keyword evidence="7" id="KW-1278">Translocase</keyword>
<dbReference type="GO" id="GO:0005524">
    <property type="term" value="F:ATP binding"/>
    <property type="evidence" value="ECO:0007669"/>
    <property type="project" value="UniProtKB-KW"/>
</dbReference>
<evidence type="ECO:0000256" key="1">
    <source>
        <dbReference type="ARBA" id="ARBA00005417"/>
    </source>
</evidence>
<dbReference type="EMBL" id="BMIF01000002">
    <property type="protein sequence ID" value="GGA56832.1"/>
    <property type="molecule type" value="Genomic_DNA"/>
</dbReference>
<evidence type="ECO:0000313" key="11">
    <source>
        <dbReference type="Proteomes" id="UP000636264"/>
    </source>
</evidence>
<evidence type="ECO:0000313" key="10">
    <source>
        <dbReference type="EMBL" id="GGA56832.1"/>
    </source>
</evidence>
<reference evidence="10" key="1">
    <citation type="journal article" date="2014" name="Int. J. Syst. Evol. Microbiol.">
        <title>Complete genome sequence of Corynebacterium casei LMG S-19264T (=DSM 44701T), isolated from a smear-ripened cheese.</title>
        <authorList>
            <consortium name="US DOE Joint Genome Institute (JGI-PGF)"/>
            <person name="Walter F."/>
            <person name="Albersmeier A."/>
            <person name="Kalinowski J."/>
            <person name="Ruckert C."/>
        </authorList>
    </citation>
    <scope>NUCLEOTIDE SEQUENCE</scope>
    <source>
        <strain evidence="10">CGMCC 1.15320</strain>
    </source>
</reference>
<dbReference type="Proteomes" id="UP000636264">
    <property type="component" value="Unassembled WGS sequence"/>
</dbReference>
<dbReference type="InterPro" id="IPR003439">
    <property type="entry name" value="ABC_transporter-like_ATP-bd"/>
</dbReference>
<dbReference type="GO" id="GO:0071934">
    <property type="term" value="P:thiamine transmembrane transport"/>
    <property type="evidence" value="ECO:0007669"/>
    <property type="project" value="InterPro"/>
</dbReference>
<dbReference type="GO" id="GO:0042626">
    <property type="term" value="F:ATPase-coupled transmembrane transporter activity"/>
    <property type="evidence" value="ECO:0007669"/>
    <property type="project" value="InterPro"/>
</dbReference>
<evidence type="ECO:0000256" key="3">
    <source>
        <dbReference type="ARBA" id="ARBA00022475"/>
    </source>
</evidence>
<dbReference type="Gene3D" id="3.40.50.300">
    <property type="entry name" value="P-loop containing nucleotide triphosphate hydrolases"/>
    <property type="match status" value="1"/>
</dbReference>
<dbReference type="SMART" id="SM00382">
    <property type="entry name" value="AAA"/>
    <property type="match status" value="1"/>
</dbReference>
<dbReference type="RefSeq" id="WP_188719659.1">
    <property type="nucleotide sequence ID" value="NZ_BMIF01000002.1"/>
</dbReference>
<evidence type="ECO:0000256" key="2">
    <source>
        <dbReference type="ARBA" id="ARBA00022448"/>
    </source>
</evidence>
<evidence type="ECO:0000256" key="4">
    <source>
        <dbReference type="ARBA" id="ARBA00022519"/>
    </source>
</evidence>
<dbReference type="PANTHER" id="PTHR42781">
    <property type="entry name" value="SPERMIDINE/PUTRESCINE IMPORT ATP-BINDING PROTEIN POTA"/>
    <property type="match status" value="1"/>
</dbReference>
<dbReference type="GO" id="GO:0016020">
    <property type="term" value="C:membrane"/>
    <property type="evidence" value="ECO:0007669"/>
    <property type="project" value="InterPro"/>
</dbReference>
<keyword evidence="3" id="KW-1003">Cell membrane</keyword>
<dbReference type="InterPro" id="IPR027417">
    <property type="entry name" value="P-loop_NTPase"/>
</dbReference>